<feature type="coiled-coil region" evidence="1">
    <location>
        <begin position="123"/>
        <end position="150"/>
    </location>
</feature>
<keyword evidence="2" id="KW-0472">Membrane</keyword>
<keyword evidence="2" id="KW-0812">Transmembrane</keyword>
<protein>
    <submittedName>
        <fullName evidence="3">Uncharacterized protein</fullName>
    </submittedName>
</protein>
<sequence length="234" mass="26433">MTLRDGDALRISSNGILLFFLFPPDAFAQVDGAQNVSISLLVIAFLFSVCILVISGFTLWQSHRYYLDTVRLSREITNTTTELHHKVVELIYSLKEYFSQDVDMGAQRERRQQKSRRTPSRQVDKIVEDIADTENKIRALEKTLGKLNEQLSFNFSSGSISRTLSGLSDIEYAVLLKLSQDPKFFEKNSFTSFGATPKVLDSLLSRQLIVFNSEGKAEVPREVVLALKYSLPGN</sequence>
<proteinExistence type="predicted"/>
<evidence type="ECO:0000313" key="3">
    <source>
        <dbReference type="EMBL" id="RJP18521.1"/>
    </source>
</evidence>
<evidence type="ECO:0000256" key="2">
    <source>
        <dbReference type="SAM" id="Phobius"/>
    </source>
</evidence>
<evidence type="ECO:0000313" key="4">
    <source>
        <dbReference type="Proteomes" id="UP000265882"/>
    </source>
</evidence>
<feature type="transmembrane region" description="Helical" evidence="2">
    <location>
        <begin position="38"/>
        <end position="60"/>
    </location>
</feature>
<dbReference type="AlphaFoldDB" id="A0A3A4NSI1"/>
<name>A0A3A4NSI1_ABYX5</name>
<evidence type="ECO:0000256" key="1">
    <source>
        <dbReference type="SAM" id="Coils"/>
    </source>
</evidence>
<organism evidence="3 4">
    <name type="scientific">Abyssobacteria bacterium (strain SURF_5)</name>
    <dbReference type="NCBI Taxonomy" id="2093360"/>
    <lineage>
        <taxon>Bacteria</taxon>
        <taxon>Pseudomonadati</taxon>
        <taxon>Candidatus Hydrogenedentota</taxon>
        <taxon>Candidatus Abyssobacteria</taxon>
    </lineage>
</organism>
<keyword evidence="1" id="KW-0175">Coiled coil</keyword>
<reference evidence="3 4" key="1">
    <citation type="journal article" date="2017" name="ISME J.">
        <title>Energy and carbon metabolisms in a deep terrestrial subsurface fluid microbial community.</title>
        <authorList>
            <person name="Momper L."/>
            <person name="Jungbluth S.P."/>
            <person name="Lee M.D."/>
            <person name="Amend J.P."/>
        </authorList>
    </citation>
    <scope>NUCLEOTIDE SEQUENCE [LARGE SCALE GENOMIC DNA]</scope>
    <source>
        <strain evidence="3">SURF_5</strain>
    </source>
</reference>
<dbReference type="Proteomes" id="UP000265882">
    <property type="component" value="Unassembled WGS sequence"/>
</dbReference>
<dbReference type="EMBL" id="QZKU01000100">
    <property type="protein sequence ID" value="RJP18521.1"/>
    <property type="molecule type" value="Genomic_DNA"/>
</dbReference>
<comment type="caution">
    <text evidence="3">The sequence shown here is derived from an EMBL/GenBank/DDBJ whole genome shotgun (WGS) entry which is preliminary data.</text>
</comment>
<accession>A0A3A4NSI1</accession>
<gene>
    <name evidence="3" type="ORF">C4520_14335</name>
</gene>
<keyword evidence="2" id="KW-1133">Transmembrane helix</keyword>